<sequence>MIISLIQPRRECISSLSPVACGGGTRGTCTRENETFSMDRTNGATMNSDKRHFHVSTSPYTSVGARRKVTPCASSSCLKNHLNSQDSVAASFLSVSPSTIASTPSTMSFPSTTATSISCHTAFSSPGQGTPVADTAKATNSAEIRSSSASSLGLVHIHSGQSCRGSNVGSRSPSLSSPASPALHRVRADGVRGTPSSLGGGDGDPFTDVSCAHTPQQLFSYTPSQVAKNESLSTTRVDDDAAEVLYFSVSPPPSRFRSPVRSSALTRMNSTTEDSPPPSYPWADIPRKNKGGDSCNSTARGRTALIPGRELNVFESRSGPDPRVSSFSNSGGVVQPTRKNECSALSPCLCSPLNRALDRSEFPRSRDEQYFSTNLGSSNVNPCKDSGGEPVSLSDNHDPSSHRASSSVERNSLEQGLGKKDISSSSSTPSSPSFSVAECSPGGIESTVDSSSSTSARSSPYRRSLNGGGGVGCCLPLSPSCSENRESSRSSGSPQRSLEPNYTRSVSCGLSSPSQIALRKGNFPIPSPVIPHPLTAATGAVTNTRKTLPLLADAERRAQCSPERSNFSTCSCRVSTASSSSTWARAGGILAERDFDEELFPGSSPTNAGYDDNEGRKDHSGKGGSNVVPLQQDLSDSQKSLLSKQTRVVASSPAPSSFSSCSPSALCLTKTMSSLLSLRSASPSSIPCCSPTSEKKHKGEREEETAAAGTQAKEPAESPWSCLARESNRPFAPVIGNYIEGFTSSSSGSSTSLSPSPSPRYRRRYFHRGFSPPYEGSPRTSRGRDSFLSDESPQRDFYDVCETSNFHLEEEVGDDGIDDHGRSLFAYCSPAGAGATRKLRLTGEENQKRRKKAKKKKRAFPRRGEGAQQQEAEVGKVSGGVGELYIHGGCSPSDTGDVDVDEERSDEEEGKEDLEKDAVRLRGQLSCGGRKSSSGLPSRSRKGKGDVKRGHNSLSTKGRGIYTGEKKQGISRVSQSSHEQRASQSVLTSLREDGDAEDLFCDRLPSPSGAINKRDKPRTDNIKMSDDGSGSCGVGRGGLVETFHSSLKNPKMMVERRTDDGDGAVASSSLIEATVEERYSLGEGGYNSSTSENRDMQRKGYLQKKDASSLCSEEEAQQGCDDRSRPASSGTLFGVSPSEACRSFVDPCPMSLSASGVRKNRSSKKHSMKHSGMEKVADNEDWGQVPEGNSKREKIIGGDSNREQGPHKEEVEEEEDLDSDDDNYYSEEEDSSRRSRPFVHRGRSRIRETRTREKGGGKRGESVRASYDDRWSRYETDLLSAGGARGAVTGLQLLTEGTLLGGLLFGIGGEEKYFRNRRRRDRQRNRRHRSRGLDSDDENAESAVVLSSSSTTFSDGGTPHHVRDRGRRRERRTEASSSNPTSTVGTAKSLSPRVAKEGEGQEAISGDTTESQPSGSIRRLEEEGKERRQRGDACQDENEESLPLISSGGTASDGVEEKEREDNGEGKRSPRRHDICHKREGVAGEEKRVSQEGRVPVGGEGGSAQVLVGGDSATFSFGWFRQLTEQLSNAAFPSAYTWDGAQQFSASQSRGSSLSSSGSSSRPLTRDVSSRSSGSEVNGVESDDRSSEDEDEEARCEAYEMSSRTFAELHHHHHPPSQDITSCPEKRQGRFSHDINNKGDNSKGNEDQRREGRGSEDAQDRAASREGDEQSLQGDTAHPSSSLWTTTGWYEGRRRGKGGKSGGAEGRSRLLPYAIVEEEEEKDYESEDADRKESEDRCVPASLSKHQRRVVHHGSVDDNEARIMRENKVEGERDRQHEEITRPATPSQSLSSSSVQQHPFGGAQSLVSAVALSPSCATLERVVTQLSPSEDTSPPEERCQQEKYLEGEGKTPLLSSCPSPSQCTEFWSASSVLQREIDSTAKELTRGDGIFCKDSEDERGIRPSSAQKASDGPVPKRDMLCPRSSVENSVERIVLGKTEGKKVHPNQFYRRPCDRVGSSHSFSSARSPTVMTVEEKTQRPRRRSDDADGQDKEGSERHAGGGMSAASSNLRGEEFFTKGIARERGHHVLDRAGHKNGDDGDDEWNGQSRKGTRMLTVVQPHHEQEDEDTSSKAGVFSSFASLTTWLSPENVFHKGTRQSPSWMGMEAMGEQQGSDHYHATPSWEGEGNDDKRALSSSLRERRKPEPQALTYMNVRRERVTEQETQGDADEQDGGKREHVSNADSSSRRLGAFASFSSLYSLWGGRLA</sequence>
<dbReference type="VEuPathDB" id="ToxoDB:CSUI_004294"/>
<evidence type="ECO:0000313" key="2">
    <source>
        <dbReference type="EMBL" id="PHJ21857.1"/>
    </source>
</evidence>
<feature type="region of interest" description="Disordered" evidence="1">
    <location>
        <begin position="838"/>
        <end position="1037"/>
    </location>
</feature>
<feature type="compositionally biased region" description="Polar residues" evidence="1">
    <location>
        <begin position="162"/>
        <end position="171"/>
    </location>
</feature>
<feature type="compositionally biased region" description="Basic and acidic residues" evidence="1">
    <location>
        <begin position="1477"/>
        <end position="1491"/>
    </location>
</feature>
<feature type="compositionally biased region" description="Basic residues" evidence="1">
    <location>
        <begin position="848"/>
        <end position="861"/>
    </location>
</feature>
<feature type="compositionally biased region" description="Basic and acidic residues" evidence="1">
    <location>
        <begin position="1418"/>
        <end position="1433"/>
    </location>
</feature>
<feature type="compositionally biased region" description="Basic and acidic residues" evidence="1">
    <location>
        <begin position="1092"/>
        <end position="1107"/>
    </location>
</feature>
<feature type="region of interest" description="Disordered" evidence="1">
    <location>
        <begin position="595"/>
        <end position="661"/>
    </location>
</feature>
<feature type="compositionally biased region" description="Basic and acidic residues" evidence="1">
    <location>
        <begin position="2011"/>
        <end position="2038"/>
    </location>
</feature>
<feature type="compositionally biased region" description="Low complexity" evidence="1">
    <location>
        <begin position="172"/>
        <end position="183"/>
    </location>
</feature>
<dbReference type="OrthoDB" id="332580at2759"/>
<feature type="compositionally biased region" description="Basic and acidic residues" evidence="1">
    <location>
        <begin position="1012"/>
        <end position="1026"/>
    </location>
</feature>
<feature type="compositionally biased region" description="Polar residues" evidence="1">
    <location>
        <begin position="265"/>
        <end position="274"/>
    </location>
</feature>
<keyword evidence="3" id="KW-1185">Reference proteome</keyword>
<feature type="compositionally biased region" description="Low complexity" evidence="1">
    <location>
        <begin position="423"/>
        <end position="435"/>
    </location>
</feature>
<feature type="compositionally biased region" description="Low complexity" evidence="1">
    <location>
        <begin position="1543"/>
        <end position="1562"/>
    </location>
</feature>
<protein>
    <submittedName>
        <fullName evidence="2">Uncharacterized protein</fullName>
    </submittedName>
</protein>
<feature type="region of interest" description="Disordered" evidence="1">
    <location>
        <begin position="1888"/>
        <end position="2072"/>
    </location>
</feature>
<name>A0A2C6KXT1_9APIC</name>
<feature type="compositionally biased region" description="Basic residues" evidence="1">
    <location>
        <begin position="1158"/>
        <end position="1169"/>
    </location>
</feature>
<feature type="compositionally biased region" description="Basic and acidic residues" evidence="1">
    <location>
        <begin position="1455"/>
        <end position="1468"/>
    </location>
</feature>
<feature type="compositionally biased region" description="Polar residues" evidence="1">
    <location>
        <begin position="402"/>
        <end position="414"/>
    </location>
</feature>
<feature type="region of interest" description="Disordered" evidence="1">
    <location>
        <begin position="162"/>
        <end position="203"/>
    </location>
</feature>
<proteinExistence type="predicted"/>
<feature type="compositionally biased region" description="Polar residues" evidence="1">
    <location>
        <begin position="1958"/>
        <end position="1970"/>
    </location>
</feature>
<evidence type="ECO:0000256" key="1">
    <source>
        <dbReference type="SAM" id="MobiDB-lite"/>
    </source>
</evidence>
<feature type="region of interest" description="Disordered" evidence="1">
    <location>
        <begin position="484"/>
        <end position="506"/>
    </location>
</feature>
<feature type="compositionally biased region" description="Acidic residues" evidence="1">
    <location>
        <begin position="1716"/>
        <end position="1728"/>
    </location>
</feature>
<feature type="compositionally biased region" description="Polar residues" evidence="1">
    <location>
        <begin position="971"/>
        <end position="988"/>
    </location>
</feature>
<reference evidence="2 3" key="1">
    <citation type="journal article" date="2017" name="Int. J. Parasitol.">
        <title>The genome of the protozoan parasite Cystoisospora suis and a reverse vaccinology approach to identify vaccine candidates.</title>
        <authorList>
            <person name="Palmieri N."/>
            <person name="Shrestha A."/>
            <person name="Ruttkowski B."/>
            <person name="Beck T."/>
            <person name="Vogl C."/>
            <person name="Tomley F."/>
            <person name="Blake D.P."/>
            <person name="Joachim A."/>
        </authorList>
    </citation>
    <scope>NUCLEOTIDE SEQUENCE [LARGE SCALE GENOMIC DNA]</scope>
    <source>
        <strain evidence="2 3">Wien I</strain>
    </source>
</reference>
<dbReference type="GeneID" id="94427698"/>
<feature type="compositionally biased region" description="Basic and acidic residues" evidence="1">
    <location>
        <begin position="1624"/>
        <end position="1668"/>
    </location>
</feature>
<feature type="compositionally biased region" description="Low complexity" evidence="1">
    <location>
        <begin position="450"/>
        <end position="464"/>
    </location>
</feature>
<organism evidence="2 3">
    <name type="scientific">Cystoisospora suis</name>
    <dbReference type="NCBI Taxonomy" id="483139"/>
    <lineage>
        <taxon>Eukaryota</taxon>
        <taxon>Sar</taxon>
        <taxon>Alveolata</taxon>
        <taxon>Apicomplexa</taxon>
        <taxon>Conoidasida</taxon>
        <taxon>Coccidia</taxon>
        <taxon>Eucoccidiorida</taxon>
        <taxon>Eimeriorina</taxon>
        <taxon>Sarcocystidae</taxon>
        <taxon>Cystoisospora</taxon>
    </lineage>
</organism>
<feature type="compositionally biased region" description="Basic residues" evidence="1">
    <location>
        <begin position="1317"/>
        <end position="1330"/>
    </location>
</feature>
<feature type="compositionally biased region" description="Basic and acidic residues" evidence="1">
    <location>
        <begin position="1973"/>
        <end position="1999"/>
    </location>
</feature>
<feature type="region of interest" description="Disordered" evidence="1">
    <location>
        <begin position="1823"/>
        <end position="1842"/>
    </location>
</feature>
<dbReference type="RefSeq" id="XP_067923536.1">
    <property type="nucleotide sequence ID" value="XM_068064487.1"/>
</dbReference>
<feature type="compositionally biased region" description="Basic and acidic residues" evidence="1">
    <location>
        <begin position="1189"/>
        <end position="1210"/>
    </location>
</feature>
<feature type="region of interest" description="Disordered" evidence="1">
    <location>
        <begin position="1317"/>
        <end position="1508"/>
    </location>
</feature>
<feature type="compositionally biased region" description="Basic and acidic residues" evidence="1">
    <location>
        <begin position="1245"/>
        <end position="1265"/>
    </location>
</feature>
<feature type="region of interest" description="Disordered" evidence="1">
    <location>
        <begin position="680"/>
        <end position="720"/>
    </location>
</feature>
<feature type="compositionally biased region" description="Basic and acidic residues" evidence="1">
    <location>
        <begin position="1888"/>
        <end position="1901"/>
    </location>
</feature>
<gene>
    <name evidence="2" type="ORF">CSUI_004294</name>
</gene>
<evidence type="ECO:0000313" key="3">
    <source>
        <dbReference type="Proteomes" id="UP000221165"/>
    </source>
</evidence>
<feature type="compositionally biased region" description="Polar residues" evidence="1">
    <location>
        <begin position="371"/>
        <end position="381"/>
    </location>
</feature>
<feature type="compositionally biased region" description="Low complexity" evidence="1">
    <location>
        <begin position="489"/>
        <end position="499"/>
    </location>
</feature>
<feature type="region of interest" description="Disordered" evidence="1">
    <location>
        <begin position="744"/>
        <end position="794"/>
    </location>
</feature>
<feature type="compositionally biased region" description="Acidic residues" evidence="1">
    <location>
        <begin position="896"/>
        <end position="912"/>
    </location>
</feature>
<feature type="compositionally biased region" description="Basic and acidic residues" evidence="1">
    <location>
        <begin position="782"/>
        <end position="794"/>
    </location>
</feature>
<feature type="compositionally biased region" description="Low complexity" evidence="1">
    <location>
        <begin position="630"/>
        <end position="661"/>
    </location>
</feature>
<dbReference type="EMBL" id="MIGC01001978">
    <property type="protein sequence ID" value="PHJ21857.1"/>
    <property type="molecule type" value="Genomic_DNA"/>
</dbReference>
<feature type="compositionally biased region" description="Low complexity" evidence="1">
    <location>
        <begin position="680"/>
        <end position="692"/>
    </location>
</feature>
<feature type="region of interest" description="Disordered" evidence="1">
    <location>
        <begin position="371"/>
        <end position="464"/>
    </location>
</feature>
<feature type="region of interest" description="Disordered" evidence="1">
    <location>
        <begin position="2108"/>
        <end position="2187"/>
    </location>
</feature>
<feature type="compositionally biased region" description="Basic and acidic residues" evidence="1">
    <location>
        <begin position="1754"/>
        <end position="1781"/>
    </location>
</feature>
<feature type="compositionally biased region" description="Polar residues" evidence="1">
    <location>
        <begin position="1406"/>
        <end position="1415"/>
    </location>
</feature>
<feature type="compositionally biased region" description="Low complexity" evidence="1">
    <location>
        <begin position="1787"/>
        <end position="1797"/>
    </location>
</feature>
<feature type="compositionally biased region" description="Basic and acidic residues" evidence="1">
    <location>
        <begin position="2128"/>
        <end position="2145"/>
    </location>
</feature>
<feature type="region of interest" description="Disordered" evidence="1">
    <location>
        <begin position="1078"/>
        <end position="1265"/>
    </location>
</feature>
<accession>A0A2C6KXT1</accession>
<feature type="compositionally biased region" description="Basic residues" evidence="1">
    <location>
        <begin position="1234"/>
        <end position="1244"/>
    </location>
</feature>
<comment type="caution">
    <text evidence="2">The sequence shown here is derived from an EMBL/GenBank/DDBJ whole genome shotgun (WGS) entry which is preliminary data.</text>
</comment>
<feature type="region of interest" description="Disordered" evidence="1">
    <location>
        <begin position="1543"/>
        <end position="1799"/>
    </location>
</feature>
<feature type="compositionally biased region" description="Basic and acidic residues" evidence="1">
    <location>
        <begin position="1729"/>
        <end position="1738"/>
    </location>
</feature>
<feature type="compositionally biased region" description="Basic residues" evidence="1">
    <location>
        <begin position="1360"/>
        <end position="1370"/>
    </location>
</feature>
<dbReference type="Proteomes" id="UP000221165">
    <property type="component" value="Unassembled WGS sequence"/>
</dbReference>
<feature type="compositionally biased region" description="Polar residues" evidence="1">
    <location>
        <begin position="1375"/>
        <end position="1389"/>
    </location>
</feature>
<feature type="region of interest" description="Disordered" evidence="1">
    <location>
        <begin position="265"/>
        <end position="338"/>
    </location>
</feature>
<feature type="region of interest" description="Disordered" evidence="1">
    <location>
        <begin position="120"/>
        <end position="141"/>
    </location>
</feature>
<feature type="compositionally biased region" description="Polar residues" evidence="1">
    <location>
        <begin position="1670"/>
        <end position="1688"/>
    </location>
</feature>
<feature type="compositionally biased region" description="Low complexity" evidence="1">
    <location>
        <begin position="744"/>
        <end position="755"/>
    </location>
</feature>
<feature type="compositionally biased region" description="Acidic residues" evidence="1">
    <location>
        <begin position="1211"/>
        <end position="1230"/>
    </location>
</feature>